<evidence type="ECO:0000313" key="10">
    <source>
        <dbReference type="Proteomes" id="UP000631114"/>
    </source>
</evidence>
<evidence type="ECO:0000256" key="1">
    <source>
        <dbReference type="ARBA" id="ARBA00001964"/>
    </source>
</evidence>
<dbReference type="InterPro" id="IPR001017">
    <property type="entry name" value="DH_E1"/>
</dbReference>
<dbReference type="GO" id="GO:0004739">
    <property type="term" value="F:pyruvate dehydrogenase (acetyl-transferring) activity"/>
    <property type="evidence" value="ECO:0007669"/>
    <property type="project" value="TreeGrafter"/>
</dbReference>
<dbReference type="SUPFAM" id="SSF52518">
    <property type="entry name" value="Thiamin diphosphate-binding fold (THDP-binding)"/>
    <property type="match status" value="1"/>
</dbReference>
<dbReference type="PANTHER" id="PTHR11516">
    <property type="entry name" value="PYRUVATE DEHYDROGENASE E1 COMPONENT, ALPHA SUBUNIT BACTERIAL AND ORGANELLAR"/>
    <property type="match status" value="1"/>
</dbReference>
<dbReference type="InterPro" id="IPR050642">
    <property type="entry name" value="PDH_E1_Alpha_Subunit"/>
</dbReference>
<dbReference type="GO" id="GO:0008270">
    <property type="term" value="F:zinc ion binding"/>
    <property type="evidence" value="ECO:0007669"/>
    <property type="project" value="UniProtKB-KW"/>
</dbReference>
<evidence type="ECO:0000256" key="2">
    <source>
        <dbReference type="ARBA" id="ARBA00022723"/>
    </source>
</evidence>
<gene>
    <name evidence="9" type="ORF">IFM89_025728</name>
</gene>
<reference evidence="9 10" key="1">
    <citation type="submission" date="2020-10" db="EMBL/GenBank/DDBJ databases">
        <title>The Coptis chinensis genome and diversification of protoberbering-type alkaloids.</title>
        <authorList>
            <person name="Wang B."/>
            <person name="Shu S."/>
            <person name="Song C."/>
            <person name="Liu Y."/>
        </authorList>
    </citation>
    <scope>NUCLEOTIDE SEQUENCE [LARGE SCALE GENOMIC DNA]</scope>
    <source>
        <strain evidence="9">HL-2020</strain>
        <tissue evidence="9">Leaf</tissue>
    </source>
</reference>
<dbReference type="InterPro" id="IPR007527">
    <property type="entry name" value="Znf_SWIM"/>
</dbReference>
<dbReference type="Proteomes" id="UP000631114">
    <property type="component" value="Unassembled WGS sequence"/>
</dbReference>
<keyword evidence="4" id="KW-0862">Zinc</keyword>
<dbReference type="EMBL" id="JADFTS010000004">
    <property type="protein sequence ID" value="KAF9610918.1"/>
    <property type="molecule type" value="Genomic_DNA"/>
</dbReference>
<dbReference type="Pfam" id="PF00676">
    <property type="entry name" value="E1_dh"/>
    <property type="match status" value="1"/>
</dbReference>
<keyword evidence="3 7" id="KW-0863">Zinc-finger</keyword>
<dbReference type="Pfam" id="PF04434">
    <property type="entry name" value="SWIM"/>
    <property type="match status" value="1"/>
</dbReference>
<name>A0A835I7Z3_9MAGN</name>
<evidence type="ECO:0000256" key="7">
    <source>
        <dbReference type="PROSITE-ProRule" id="PRU00325"/>
    </source>
</evidence>
<evidence type="ECO:0000256" key="3">
    <source>
        <dbReference type="ARBA" id="ARBA00022771"/>
    </source>
</evidence>
<dbReference type="PANTHER" id="PTHR11516:SF60">
    <property type="entry name" value="PYRUVATE DEHYDROGENASE E1 COMPONENT SUBUNIT ALPHA"/>
    <property type="match status" value="1"/>
</dbReference>
<dbReference type="AlphaFoldDB" id="A0A835I7Z3"/>
<dbReference type="OrthoDB" id="10256198at2759"/>
<organism evidence="9 10">
    <name type="scientific">Coptis chinensis</name>
    <dbReference type="NCBI Taxonomy" id="261450"/>
    <lineage>
        <taxon>Eukaryota</taxon>
        <taxon>Viridiplantae</taxon>
        <taxon>Streptophyta</taxon>
        <taxon>Embryophyta</taxon>
        <taxon>Tracheophyta</taxon>
        <taxon>Spermatophyta</taxon>
        <taxon>Magnoliopsida</taxon>
        <taxon>Ranunculales</taxon>
        <taxon>Ranunculaceae</taxon>
        <taxon>Coptidoideae</taxon>
        <taxon>Coptis</taxon>
    </lineage>
</organism>
<dbReference type="InterPro" id="IPR006564">
    <property type="entry name" value="Znf_PMZ"/>
</dbReference>
<dbReference type="CDD" id="cd02000">
    <property type="entry name" value="TPP_E1_PDC_ADC_BCADC"/>
    <property type="match status" value="1"/>
</dbReference>
<evidence type="ECO:0000313" key="9">
    <source>
        <dbReference type="EMBL" id="KAF9610918.1"/>
    </source>
</evidence>
<keyword evidence="2" id="KW-0479">Metal-binding</keyword>
<dbReference type="GO" id="GO:0006086">
    <property type="term" value="P:pyruvate decarboxylation to acetyl-CoA"/>
    <property type="evidence" value="ECO:0007669"/>
    <property type="project" value="TreeGrafter"/>
</dbReference>
<evidence type="ECO:0000256" key="5">
    <source>
        <dbReference type="ARBA" id="ARBA00023002"/>
    </source>
</evidence>
<evidence type="ECO:0000259" key="8">
    <source>
        <dbReference type="PROSITE" id="PS50966"/>
    </source>
</evidence>
<evidence type="ECO:0000256" key="6">
    <source>
        <dbReference type="ARBA" id="ARBA00023052"/>
    </source>
</evidence>
<dbReference type="SMART" id="SM00575">
    <property type="entry name" value="ZnF_PMZ"/>
    <property type="match status" value="1"/>
</dbReference>
<protein>
    <recommendedName>
        <fullName evidence="8">SWIM-type domain-containing protein</fullName>
    </recommendedName>
</protein>
<feature type="domain" description="SWIM-type" evidence="8">
    <location>
        <begin position="257"/>
        <end position="289"/>
    </location>
</feature>
<sequence>MRHMEIATDSLYKAKLMRGFCHLYDGQKAVAIGMEAAITKKDVIITAYRDHCLILGHGGSFVEAFSELIGRKDGCSKGKGGSMHFYKKEWVFWWPWDCWCSSSFRLWLAFAQKYKKDGCVTFALYGDGAANQGQLFEALNMAALWDLPTILVCKNNHYEWNGTAEWRAARSPAYYKCGDYAPGLKVGDMDSLAVKQACKFAKEYALSNGPIVVHGALKFGSFEMKKLNLEHSFGFAYLSRLLDQNEVEFEVEDVIVHYVNVERRSCSCRYWQIDGFPYVHAVASIITSGGSVYSFIDPTFTVSSFSIHPIANIEMPIEMPEDCDIMPPDVRRGLGKPKKKRIESTKASRRSIHYKLLQLIELLIFC</sequence>
<comment type="cofactor">
    <cofactor evidence="1">
        <name>thiamine diphosphate</name>
        <dbReference type="ChEBI" id="CHEBI:58937"/>
    </cofactor>
</comment>
<keyword evidence="6" id="KW-0786">Thiamine pyrophosphate</keyword>
<evidence type="ECO:0000256" key="4">
    <source>
        <dbReference type="ARBA" id="ARBA00022833"/>
    </source>
</evidence>
<comment type="caution">
    <text evidence="9">The sequence shown here is derived from an EMBL/GenBank/DDBJ whole genome shotgun (WGS) entry which is preliminary data.</text>
</comment>
<dbReference type="Gene3D" id="3.40.50.970">
    <property type="match status" value="1"/>
</dbReference>
<proteinExistence type="predicted"/>
<dbReference type="PROSITE" id="PS50966">
    <property type="entry name" value="ZF_SWIM"/>
    <property type="match status" value="1"/>
</dbReference>
<keyword evidence="10" id="KW-1185">Reference proteome</keyword>
<accession>A0A835I7Z3</accession>
<dbReference type="InterPro" id="IPR029061">
    <property type="entry name" value="THDP-binding"/>
</dbReference>
<keyword evidence="5" id="KW-0560">Oxidoreductase</keyword>